<dbReference type="PANTHER" id="PTHR37549">
    <property type="entry name" value="LIPOPROTEIN LPRI"/>
    <property type="match status" value="1"/>
</dbReference>
<keyword evidence="1" id="KW-0732">Signal</keyword>
<comment type="caution">
    <text evidence="2">The sequence shown here is derived from an EMBL/GenBank/DDBJ whole genome shotgun (WGS) entry which is preliminary data.</text>
</comment>
<dbReference type="PANTHER" id="PTHR37549:SF1">
    <property type="entry name" value="LIPOPROTEIN LPRI"/>
    <property type="match status" value="1"/>
</dbReference>
<reference evidence="2 3" key="1">
    <citation type="journal article" date="2012" name="J. Bacteriol.">
        <title>Genome Sequence of Nitratireductor pacificus Type Strain pht-3B.</title>
        <authorList>
            <person name="Lai Q."/>
            <person name="Li G."/>
            <person name="Shao Z."/>
        </authorList>
    </citation>
    <scope>NUCLEOTIDE SEQUENCE [LARGE SCALE GENOMIC DNA]</scope>
    <source>
        <strain evidence="3">pht-3B</strain>
    </source>
</reference>
<keyword evidence="3" id="KW-1185">Reference proteome</keyword>
<gene>
    <name evidence="2" type="ORF">NA2_17976</name>
</gene>
<protein>
    <recommendedName>
        <fullName evidence="4">Lysozyme inhibitor LprI N-terminal domain-containing protein</fullName>
    </recommendedName>
</protein>
<dbReference type="AlphaFoldDB" id="K2M5K5"/>
<proteinExistence type="predicted"/>
<evidence type="ECO:0000313" key="2">
    <source>
        <dbReference type="EMBL" id="EKF17426.1"/>
    </source>
</evidence>
<evidence type="ECO:0008006" key="4">
    <source>
        <dbReference type="Google" id="ProtNLM"/>
    </source>
</evidence>
<sequence length="207" mass="22689">MMEEDGMKMKRLTMVSLAAGVLAGQALPVLAQPSFDCAAVRAGSPEEMICGDEGLAALDSEMDRLYRKIEAQTSAEDFKTIHAMQQGWLSGRNEGWKQADPRQWVEDSYRERIAVLSVQAGEVTVPDPVEYTCSGGAFDGLTAVFYDTDPPVGVFTRTPPGDWPQYIATGWDDDGAVHYNIGGLDFIDRDGKADLNWAGTPMQCQRM</sequence>
<dbReference type="Proteomes" id="UP000006786">
    <property type="component" value="Unassembled WGS sequence"/>
</dbReference>
<evidence type="ECO:0000313" key="3">
    <source>
        <dbReference type="Proteomes" id="UP000006786"/>
    </source>
</evidence>
<dbReference type="PATRIC" id="fig|391937.3.peg.3695"/>
<organism evidence="2 3">
    <name type="scientific">Nitratireductor pacificus pht-3B</name>
    <dbReference type="NCBI Taxonomy" id="391937"/>
    <lineage>
        <taxon>Bacteria</taxon>
        <taxon>Pseudomonadati</taxon>
        <taxon>Pseudomonadota</taxon>
        <taxon>Alphaproteobacteria</taxon>
        <taxon>Hyphomicrobiales</taxon>
        <taxon>Phyllobacteriaceae</taxon>
        <taxon>Nitratireductor</taxon>
    </lineage>
</organism>
<feature type="chain" id="PRO_5003860969" description="Lysozyme inhibitor LprI N-terminal domain-containing protein" evidence="1">
    <location>
        <begin position="32"/>
        <end position="207"/>
    </location>
</feature>
<dbReference type="GO" id="GO:0005576">
    <property type="term" value="C:extracellular region"/>
    <property type="evidence" value="ECO:0007669"/>
    <property type="project" value="TreeGrafter"/>
</dbReference>
<feature type="signal peptide" evidence="1">
    <location>
        <begin position="1"/>
        <end position="31"/>
    </location>
</feature>
<accession>K2M5K5</accession>
<evidence type="ECO:0000256" key="1">
    <source>
        <dbReference type="SAM" id="SignalP"/>
    </source>
</evidence>
<name>K2M5K5_9HYPH</name>
<dbReference type="eggNOG" id="COG4461">
    <property type="taxonomic scope" value="Bacteria"/>
</dbReference>
<dbReference type="InterPro" id="IPR052755">
    <property type="entry name" value="Lysozyme_Inhibitor_LprI"/>
</dbReference>
<dbReference type="EMBL" id="AMRM01000024">
    <property type="protein sequence ID" value="EKF17426.1"/>
    <property type="molecule type" value="Genomic_DNA"/>
</dbReference>